<keyword evidence="9 10" id="KW-0472">Membrane</keyword>
<feature type="compositionally biased region" description="Polar residues" evidence="11">
    <location>
        <begin position="323"/>
        <end position="336"/>
    </location>
</feature>
<comment type="subunit">
    <text evidence="10">The Tat system comprises two distinct complexes: a TatABC complex, containing multiple copies of TatA, TatB and TatC subunits, and a separate TatA complex, containing only TatA subunits. Substrates initially bind to the TatABC complex, which probably triggers association of the separate TatA complex to form the active translocon.</text>
</comment>
<dbReference type="Pfam" id="PF02416">
    <property type="entry name" value="TatA_B_E"/>
    <property type="match status" value="1"/>
</dbReference>
<evidence type="ECO:0000256" key="10">
    <source>
        <dbReference type="HAMAP-Rule" id="MF_00237"/>
    </source>
</evidence>
<dbReference type="RefSeq" id="WP_113062814.1">
    <property type="nucleotide sequence ID" value="NZ_UATH01000001.1"/>
</dbReference>
<evidence type="ECO:0000256" key="6">
    <source>
        <dbReference type="ARBA" id="ARBA00022927"/>
    </source>
</evidence>
<dbReference type="InterPro" id="IPR003369">
    <property type="entry name" value="TatA/B/E"/>
</dbReference>
<proteinExistence type="inferred from homology"/>
<keyword evidence="6 10" id="KW-0653">Protein transport</keyword>
<name>A0A2X1UNZ6_9BURK</name>
<dbReference type="GO" id="GO:0033281">
    <property type="term" value="C:TAT protein transport complex"/>
    <property type="evidence" value="ECO:0007669"/>
    <property type="project" value="UniProtKB-UniRule"/>
</dbReference>
<comment type="function">
    <text evidence="10">Part of the twin-arginine translocation (Tat) system that transports large folded proteins containing a characteristic twin-arginine motif in their signal peptide across membranes. Together with TatC, TatB is part of a receptor directly interacting with Tat signal peptides. TatB may form an oligomeric binding site that transiently accommodates folded Tat precursor proteins before their translocation.</text>
</comment>
<keyword evidence="2 10" id="KW-0813">Transport</keyword>
<evidence type="ECO:0000256" key="4">
    <source>
        <dbReference type="ARBA" id="ARBA00022519"/>
    </source>
</evidence>
<evidence type="ECO:0000313" key="12">
    <source>
        <dbReference type="EMBL" id="SPY08809.1"/>
    </source>
</evidence>
<evidence type="ECO:0000256" key="7">
    <source>
        <dbReference type="ARBA" id="ARBA00022989"/>
    </source>
</evidence>
<evidence type="ECO:0000256" key="2">
    <source>
        <dbReference type="ARBA" id="ARBA00022448"/>
    </source>
</evidence>
<dbReference type="AlphaFoldDB" id="A0A2X1UNZ6"/>
<dbReference type="HAMAP" id="MF_00237">
    <property type="entry name" value="TatB"/>
    <property type="match status" value="1"/>
</dbReference>
<evidence type="ECO:0000256" key="5">
    <source>
        <dbReference type="ARBA" id="ARBA00022692"/>
    </source>
</evidence>
<feature type="region of interest" description="Disordered" evidence="11">
    <location>
        <begin position="227"/>
        <end position="259"/>
    </location>
</feature>
<dbReference type="Proteomes" id="UP000250242">
    <property type="component" value="Unassembled WGS sequence"/>
</dbReference>
<dbReference type="NCBIfam" id="TIGR01410">
    <property type="entry name" value="tatB"/>
    <property type="match status" value="1"/>
</dbReference>
<keyword evidence="7 10" id="KW-1133">Transmembrane helix</keyword>
<gene>
    <name evidence="12" type="primary">tatB_1</name>
    <name evidence="10" type="synonym">tatB</name>
    <name evidence="12" type="ORF">NCTC11009_02048</name>
</gene>
<protein>
    <recommendedName>
        <fullName evidence="10">Sec-independent protein translocase protein TatB</fullName>
    </recommendedName>
</protein>
<keyword evidence="8 10" id="KW-0811">Translocation</keyword>
<feature type="region of interest" description="Disordered" evidence="11">
    <location>
        <begin position="302"/>
        <end position="336"/>
    </location>
</feature>
<evidence type="ECO:0000256" key="9">
    <source>
        <dbReference type="ARBA" id="ARBA00023136"/>
    </source>
</evidence>
<accession>A0A2X1UNZ6</accession>
<evidence type="ECO:0000313" key="13">
    <source>
        <dbReference type="Proteomes" id="UP000250242"/>
    </source>
</evidence>
<dbReference type="PRINTS" id="PR01506">
    <property type="entry name" value="TATBPROTEIN"/>
</dbReference>
<dbReference type="Gene3D" id="1.20.5.3310">
    <property type="match status" value="1"/>
</dbReference>
<comment type="similarity">
    <text evidence="10">Belongs to the TatB family.</text>
</comment>
<keyword evidence="4" id="KW-0997">Cell inner membrane</keyword>
<dbReference type="EMBL" id="UATH01000001">
    <property type="protein sequence ID" value="SPY08809.1"/>
    <property type="molecule type" value="Genomic_DNA"/>
</dbReference>
<evidence type="ECO:0000256" key="1">
    <source>
        <dbReference type="ARBA" id="ARBA00004167"/>
    </source>
</evidence>
<feature type="region of interest" description="Disordered" evidence="11">
    <location>
        <begin position="155"/>
        <end position="193"/>
    </location>
</feature>
<sequence length="336" mass="35073">MFGLSFSEIIIIALVALIVIGPERLPKTARALGLLMGRAQRYVNDIKSDIEREMHVDDIKKFKDEVASNVSKAKSSVEGEITSITNPIKSITNPLDTVKSEVKDLEQQLKGSLNPLPNLDSLKLDEAAKTAASVPLTEAPKTVASSAVSRGAAAVSAGASSASAETVTGAGDKSTMPDATQHQQAPAPRMKSVDSTVAEALIYPEEQDESLAAGADVLRKRWIPDDSTASGGSAASGVSASRQQLTSAYDGPSYEPPLAPERDAEALEADNAAWDAYVAEHESPINADKSLAGLALWEQKPGAESAAVSLAQHEEAAADDASNKNTSSSDRGGSHV</sequence>
<dbReference type="InterPro" id="IPR018448">
    <property type="entry name" value="TatB"/>
</dbReference>
<keyword evidence="5 10" id="KW-0812">Transmembrane</keyword>
<comment type="subcellular location">
    <subcellularLocation>
        <location evidence="10">Cell membrane</location>
        <topology evidence="10">Single-pass membrane protein</topology>
    </subcellularLocation>
    <subcellularLocation>
        <location evidence="1">Membrane</location>
        <topology evidence="1">Single-pass membrane protein</topology>
    </subcellularLocation>
</comment>
<keyword evidence="3 10" id="KW-1003">Cell membrane</keyword>
<dbReference type="GO" id="GO:0043953">
    <property type="term" value="P:protein transport by the Tat complex"/>
    <property type="evidence" value="ECO:0007669"/>
    <property type="project" value="UniProtKB-UniRule"/>
</dbReference>
<feature type="compositionally biased region" description="Low complexity" evidence="11">
    <location>
        <begin position="227"/>
        <end position="241"/>
    </location>
</feature>
<organism evidence="12 13">
    <name type="scientific">Oligella urethralis</name>
    <dbReference type="NCBI Taxonomy" id="90245"/>
    <lineage>
        <taxon>Bacteria</taxon>
        <taxon>Pseudomonadati</taxon>
        <taxon>Pseudomonadota</taxon>
        <taxon>Betaproteobacteria</taxon>
        <taxon>Burkholderiales</taxon>
        <taxon>Alcaligenaceae</taxon>
        <taxon>Oligella</taxon>
    </lineage>
</organism>
<evidence type="ECO:0000256" key="11">
    <source>
        <dbReference type="SAM" id="MobiDB-lite"/>
    </source>
</evidence>
<feature type="compositionally biased region" description="Low complexity" evidence="11">
    <location>
        <begin position="155"/>
        <end position="171"/>
    </location>
</feature>
<evidence type="ECO:0000256" key="3">
    <source>
        <dbReference type="ARBA" id="ARBA00022475"/>
    </source>
</evidence>
<reference evidence="12 13" key="1">
    <citation type="submission" date="2018-06" db="EMBL/GenBank/DDBJ databases">
        <authorList>
            <consortium name="Pathogen Informatics"/>
            <person name="Doyle S."/>
        </authorList>
    </citation>
    <scope>NUCLEOTIDE SEQUENCE [LARGE SCALE GENOMIC DNA]</scope>
    <source>
        <strain evidence="12 13">NCTC11009</strain>
    </source>
</reference>
<dbReference type="GO" id="GO:0008320">
    <property type="term" value="F:protein transmembrane transporter activity"/>
    <property type="evidence" value="ECO:0007669"/>
    <property type="project" value="UniProtKB-UniRule"/>
</dbReference>
<evidence type="ECO:0000256" key="8">
    <source>
        <dbReference type="ARBA" id="ARBA00023010"/>
    </source>
</evidence>